<keyword evidence="1" id="KW-0378">Hydrolase</keyword>
<dbReference type="InterPro" id="IPR036034">
    <property type="entry name" value="PDZ_sf"/>
</dbReference>
<comment type="similarity">
    <text evidence="1">Belongs to the peptidase S16 family.</text>
</comment>
<accession>A0A0K2LBR9</accession>
<keyword evidence="2" id="KW-0472">Membrane</keyword>
<dbReference type="Gene3D" id="3.30.230.10">
    <property type="match status" value="1"/>
</dbReference>
<keyword evidence="5" id="KW-1185">Reference proteome</keyword>
<dbReference type="EC" id="3.4.21.53" evidence="1"/>
<dbReference type="SUPFAM" id="SSF54211">
    <property type="entry name" value="Ribosomal protein S5 domain 2-like"/>
    <property type="match status" value="1"/>
</dbReference>
<dbReference type="GO" id="GO:0004252">
    <property type="term" value="F:serine-type endopeptidase activity"/>
    <property type="evidence" value="ECO:0007669"/>
    <property type="project" value="UniProtKB-UniRule"/>
</dbReference>
<dbReference type="AlphaFoldDB" id="A0A0K2LBR9"/>
<keyword evidence="2" id="KW-1133">Transmembrane helix</keyword>
<dbReference type="KEGG" id="lhi:JP39_04875"/>
<dbReference type="Proteomes" id="UP000061546">
    <property type="component" value="Chromosome"/>
</dbReference>
<sequence>MLKFNKTRNKVLSAIFIIIVVAAFFLTPTGYYLEVPGTAEDTSQFVKVDGKHDKKKGNLLLTTVGIIQGTPFTLLKSLGNNFETIYSQKDLMGDENSQQYFKVQQYYMKSAQNSAVQAAYSKADKPFTKKYLGVYVMDVMSNSDFKKKLEIGDTITSINGYHFNNADQFIKYVRKQDKHSTVKISFLRDGKKKMASGKLVRLADTKRFGLGITLTDDTEAEGNPPTKIDAGQIGGPSAGLMFTIQVYSQVANKDLKAGRTIAGTGTIAPDGTVGPIGGIEKKIYAASEEGATIFFAPDDPVTKEIKKYEPGYVNNYHLALRAAKKLHTKMKIVPVKNLNDAINYLEKTKQSK</sequence>
<dbReference type="InterPro" id="IPR020568">
    <property type="entry name" value="Ribosomal_Su5_D2-typ_SF"/>
</dbReference>
<dbReference type="InterPro" id="IPR001478">
    <property type="entry name" value="PDZ"/>
</dbReference>
<dbReference type="SUPFAM" id="SSF50156">
    <property type="entry name" value="PDZ domain-like"/>
    <property type="match status" value="1"/>
</dbReference>
<dbReference type="InterPro" id="IPR014721">
    <property type="entry name" value="Ribsml_uS5_D2-typ_fold_subgr"/>
</dbReference>
<evidence type="ECO:0000256" key="2">
    <source>
        <dbReference type="SAM" id="Phobius"/>
    </source>
</evidence>
<keyword evidence="1" id="KW-0645">Protease</keyword>
<organism evidence="4 5">
    <name type="scientific">Companilactobacillus heilongjiangensis</name>
    <dbReference type="NCBI Taxonomy" id="1074467"/>
    <lineage>
        <taxon>Bacteria</taxon>
        <taxon>Bacillati</taxon>
        <taxon>Bacillota</taxon>
        <taxon>Bacilli</taxon>
        <taxon>Lactobacillales</taxon>
        <taxon>Lactobacillaceae</taxon>
        <taxon>Companilactobacillus</taxon>
    </lineage>
</organism>
<evidence type="ECO:0000259" key="3">
    <source>
        <dbReference type="PROSITE" id="PS51786"/>
    </source>
</evidence>
<feature type="active site" evidence="1">
    <location>
        <position position="282"/>
    </location>
</feature>
<dbReference type="GO" id="GO:0005524">
    <property type="term" value="F:ATP binding"/>
    <property type="evidence" value="ECO:0007669"/>
    <property type="project" value="InterPro"/>
</dbReference>
<feature type="active site" evidence="1">
    <location>
        <position position="237"/>
    </location>
</feature>
<dbReference type="GO" id="GO:0004176">
    <property type="term" value="F:ATP-dependent peptidase activity"/>
    <property type="evidence" value="ECO:0007669"/>
    <property type="project" value="UniProtKB-UniRule"/>
</dbReference>
<dbReference type="GO" id="GO:0030163">
    <property type="term" value="P:protein catabolic process"/>
    <property type="evidence" value="ECO:0007669"/>
    <property type="project" value="InterPro"/>
</dbReference>
<dbReference type="InterPro" id="IPR027065">
    <property type="entry name" value="Lon_Prtase"/>
</dbReference>
<gene>
    <name evidence="4" type="ORF">JP39_04875</name>
</gene>
<dbReference type="GO" id="GO:0006508">
    <property type="term" value="P:proteolysis"/>
    <property type="evidence" value="ECO:0007669"/>
    <property type="project" value="UniProtKB-KW"/>
</dbReference>
<comment type="catalytic activity">
    <reaction evidence="1">
        <text>Hydrolysis of proteins in presence of ATP.</text>
        <dbReference type="EC" id="3.4.21.53"/>
    </reaction>
</comment>
<feature type="domain" description="Lon proteolytic" evidence="3">
    <location>
        <begin position="229"/>
        <end position="348"/>
    </location>
</feature>
<name>A0A0K2LBR9_9LACO</name>
<dbReference type="NCBIfam" id="NF041438">
    <property type="entry name" value="SepM_fam_S16"/>
    <property type="match status" value="1"/>
</dbReference>
<dbReference type="Pfam" id="PF05362">
    <property type="entry name" value="Lon_C"/>
    <property type="match status" value="1"/>
</dbReference>
<dbReference type="STRING" id="1074467.JP39_04875"/>
<feature type="transmembrane region" description="Helical" evidence="2">
    <location>
        <begin position="12"/>
        <end position="33"/>
    </location>
</feature>
<evidence type="ECO:0000313" key="4">
    <source>
        <dbReference type="EMBL" id="ALB28744.1"/>
    </source>
</evidence>
<keyword evidence="2" id="KW-0812">Transmembrane</keyword>
<dbReference type="Gene3D" id="2.30.42.10">
    <property type="match status" value="1"/>
</dbReference>
<evidence type="ECO:0000256" key="1">
    <source>
        <dbReference type="PROSITE-ProRule" id="PRU01122"/>
    </source>
</evidence>
<dbReference type="InterPro" id="IPR008269">
    <property type="entry name" value="Lon_proteolytic"/>
</dbReference>
<keyword evidence="1" id="KW-0720">Serine protease</keyword>
<dbReference type="EMBL" id="CP012559">
    <property type="protein sequence ID" value="ALB28744.1"/>
    <property type="molecule type" value="Genomic_DNA"/>
</dbReference>
<protein>
    <recommendedName>
        <fullName evidence="1">endopeptidase La</fullName>
        <ecNumber evidence="1">3.4.21.53</ecNumber>
    </recommendedName>
</protein>
<reference evidence="4 5" key="1">
    <citation type="submission" date="2015-08" db="EMBL/GenBank/DDBJ databases">
        <title>Genomic sequence of Lactobacillus heilongjiangensis DSM 28069, isolated from Chinese traditional pickle.</title>
        <authorList>
            <person name="Jiang X."/>
            <person name="Zheng B."/>
            <person name="Cheng H."/>
        </authorList>
    </citation>
    <scope>NUCLEOTIDE SEQUENCE [LARGE SCALE GENOMIC DNA]</scope>
    <source>
        <strain evidence="4 5">DSM 28069</strain>
    </source>
</reference>
<dbReference type="Pfam" id="PF13180">
    <property type="entry name" value="PDZ_2"/>
    <property type="match status" value="1"/>
</dbReference>
<dbReference type="PROSITE" id="PS51786">
    <property type="entry name" value="LON_PROTEOLYTIC"/>
    <property type="match status" value="1"/>
</dbReference>
<dbReference type="PANTHER" id="PTHR10046">
    <property type="entry name" value="ATP DEPENDENT LON PROTEASE FAMILY MEMBER"/>
    <property type="match status" value="1"/>
</dbReference>
<evidence type="ECO:0000313" key="5">
    <source>
        <dbReference type="Proteomes" id="UP000061546"/>
    </source>
</evidence>
<proteinExistence type="inferred from homology"/>